<dbReference type="PANTHER" id="PTHR46268">
    <property type="entry name" value="STRESS RESPONSE PROTEIN NHAX"/>
    <property type="match status" value="1"/>
</dbReference>
<protein>
    <submittedName>
        <fullName evidence="3">Universal stress protein</fullName>
    </submittedName>
</protein>
<reference evidence="3 4" key="1">
    <citation type="submission" date="2021-06" db="EMBL/GenBank/DDBJ databases">
        <title>Halomicroarcula sp. a new haloarchaeum isolated from saline soil.</title>
        <authorList>
            <person name="Duran-Viseras A."/>
            <person name="Sanchez-Porro C."/>
            <person name="Ventosa A."/>
        </authorList>
    </citation>
    <scope>NUCLEOTIDE SEQUENCE [LARGE SCALE GENOMIC DNA]</scope>
    <source>
        <strain evidence="3 4">F27</strain>
    </source>
</reference>
<accession>A0AAW4PHM3</accession>
<name>A0AAW4PHM3_9EURY</name>
<evidence type="ECO:0000256" key="1">
    <source>
        <dbReference type="ARBA" id="ARBA00008791"/>
    </source>
</evidence>
<evidence type="ECO:0000313" key="4">
    <source>
        <dbReference type="Proteomes" id="UP001430455"/>
    </source>
</evidence>
<comment type="similarity">
    <text evidence="1">Belongs to the universal stress protein A family.</text>
</comment>
<gene>
    <name evidence="3" type="ORF">EGH23_17955</name>
</gene>
<dbReference type="AlphaFoldDB" id="A0AAW4PHM3"/>
<dbReference type="RefSeq" id="WP_220581355.1">
    <property type="nucleotide sequence ID" value="NZ_RKLT01000010.1"/>
</dbReference>
<dbReference type="PANTHER" id="PTHR46268:SF6">
    <property type="entry name" value="UNIVERSAL STRESS PROTEIN UP12"/>
    <property type="match status" value="1"/>
</dbReference>
<comment type="caution">
    <text evidence="3">The sequence shown here is derived from an EMBL/GenBank/DDBJ whole genome shotgun (WGS) entry which is preliminary data.</text>
</comment>
<dbReference type="EMBL" id="RKLT01000010">
    <property type="protein sequence ID" value="MBX0296765.1"/>
    <property type="molecule type" value="Genomic_DNA"/>
</dbReference>
<evidence type="ECO:0000259" key="2">
    <source>
        <dbReference type="Pfam" id="PF00582"/>
    </source>
</evidence>
<evidence type="ECO:0000313" key="3">
    <source>
        <dbReference type="EMBL" id="MBX0296765.1"/>
    </source>
</evidence>
<organism evidence="3 4">
    <name type="scientific">Haloarcula nitratireducens</name>
    <dbReference type="NCBI Taxonomy" id="2487749"/>
    <lineage>
        <taxon>Archaea</taxon>
        <taxon>Methanobacteriati</taxon>
        <taxon>Methanobacteriota</taxon>
        <taxon>Stenosarchaea group</taxon>
        <taxon>Halobacteria</taxon>
        <taxon>Halobacteriales</taxon>
        <taxon>Haloarculaceae</taxon>
        <taxon>Haloarcula</taxon>
    </lineage>
</organism>
<dbReference type="PRINTS" id="PR01438">
    <property type="entry name" value="UNVRSLSTRESS"/>
</dbReference>
<dbReference type="InterPro" id="IPR006015">
    <property type="entry name" value="Universal_stress_UspA"/>
</dbReference>
<dbReference type="InterPro" id="IPR014729">
    <property type="entry name" value="Rossmann-like_a/b/a_fold"/>
</dbReference>
<dbReference type="Pfam" id="PF00582">
    <property type="entry name" value="Usp"/>
    <property type="match status" value="1"/>
</dbReference>
<dbReference type="Gene3D" id="3.40.50.620">
    <property type="entry name" value="HUPs"/>
    <property type="match status" value="1"/>
</dbReference>
<dbReference type="SUPFAM" id="SSF52402">
    <property type="entry name" value="Adenine nucleotide alpha hydrolases-like"/>
    <property type="match status" value="1"/>
</dbReference>
<sequence>MYHDILIPTDGSDASVTALNHGMEIASSMDATVHLLHVVDVGVEMSAAAVGDIADDLTEALDEDAKEALNQAEQMADEAGVTSKRAILEGVPEDAIHQYSADNGIDLIVVGESEESTITEQFFGSTTDDVLESATVSVLVARD</sequence>
<dbReference type="Proteomes" id="UP001430455">
    <property type="component" value="Unassembled WGS sequence"/>
</dbReference>
<proteinExistence type="inferred from homology"/>
<dbReference type="CDD" id="cd00293">
    <property type="entry name" value="USP-like"/>
    <property type="match status" value="1"/>
</dbReference>
<dbReference type="PIRSF" id="PIRSF006276">
    <property type="entry name" value="UspA"/>
    <property type="match status" value="1"/>
</dbReference>
<keyword evidence="4" id="KW-1185">Reference proteome</keyword>
<dbReference type="InterPro" id="IPR006016">
    <property type="entry name" value="UspA"/>
</dbReference>
<feature type="domain" description="UspA" evidence="2">
    <location>
        <begin position="1"/>
        <end position="142"/>
    </location>
</feature>